<organism evidence="3 4">
    <name type="scientific">Mycena rosella</name>
    <name type="common">Pink bonnet</name>
    <name type="synonym">Agaricus rosellus</name>
    <dbReference type="NCBI Taxonomy" id="1033263"/>
    <lineage>
        <taxon>Eukaryota</taxon>
        <taxon>Fungi</taxon>
        <taxon>Dikarya</taxon>
        <taxon>Basidiomycota</taxon>
        <taxon>Agaricomycotina</taxon>
        <taxon>Agaricomycetes</taxon>
        <taxon>Agaricomycetidae</taxon>
        <taxon>Agaricales</taxon>
        <taxon>Marasmiineae</taxon>
        <taxon>Mycenaceae</taxon>
        <taxon>Mycena</taxon>
    </lineage>
</organism>
<dbReference type="InterPro" id="IPR011329">
    <property type="entry name" value="Killer_tox_Kp4/SMK"/>
</dbReference>
<accession>A0AAD7CV18</accession>
<sequence length="81" mass="8542">MYSRIARAVGLVVILAAVNGLPHTNVSAFGINCEGSLKCHGQPGETASRLVGYINGIDGGRFYNNGQHIACRTIGERPDEG</sequence>
<keyword evidence="4" id="KW-1185">Reference proteome</keyword>
<dbReference type="Proteomes" id="UP001221757">
    <property type="component" value="Unassembled WGS sequence"/>
</dbReference>
<dbReference type="Gene3D" id="3.30.430.10">
    <property type="entry name" value="Killer Toxin P4, subunit A"/>
    <property type="match status" value="1"/>
</dbReference>
<evidence type="ECO:0000259" key="2">
    <source>
        <dbReference type="Pfam" id="PF09044"/>
    </source>
</evidence>
<evidence type="ECO:0000313" key="4">
    <source>
        <dbReference type="Proteomes" id="UP001221757"/>
    </source>
</evidence>
<dbReference type="SUPFAM" id="SSF55221">
    <property type="entry name" value="Yeast killer toxins"/>
    <property type="match status" value="1"/>
</dbReference>
<name>A0AAD7CV18_MYCRO</name>
<protein>
    <recommendedName>
        <fullName evidence="2">Killer toxin Kp4 domain-containing protein</fullName>
    </recommendedName>
</protein>
<dbReference type="GO" id="GO:0005576">
    <property type="term" value="C:extracellular region"/>
    <property type="evidence" value="ECO:0007669"/>
    <property type="project" value="InterPro"/>
</dbReference>
<gene>
    <name evidence="3" type="ORF">B0H17DRAFT_1091150</name>
</gene>
<keyword evidence="1" id="KW-0732">Signal</keyword>
<dbReference type="AlphaFoldDB" id="A0AAD7CV18"/>
<feature type="domain" description="Killer toxin Kp4" evidence="2">
    <location>
        <begin position="24"/>
        <end position="73"/>
    </location>
</feature>
<dbReference type="EMBL" id="JARKIE010000218">
    <property type="protein sequence ID" value="KAJ7664917.1"/>
    <property type="molecule type" value="Genomic_DNA"/>
</dbReference>
<feature type="chain" id="PRO_5042152250" description="Killer toxin Kp4 domain-containing protein" evidence="1">
    <location>
        <begin position="21"/>
        <end position="81"/>
    </location>
</feature>
<dbReference type="Pfam" id="PF09044">
    <property type="entry name" value="Kp4"/>
    <property type="match status" value="1"/>
</dbReference>
<dbReference type="InterPro" id="IPR015131">
    <property type="entry name" value="Killer_tox_Kp4"/>
</dbReference>
<feature type="signal peptide" evidence="1">
    <location>
        <begin position="1"/>
        <end position="20"/>
    </location>
</feature>
<evidence type="ECO:0000313" key="3">
    <source>
        <dbReference type="EMBL" id="KAJ7664917.1"/>
    </source>
</evidence>
<comment type="caution">
    <text evidence="3">The sequence shown here is derived from an EMBL/GenBank/DDBJ whole genome shotgun (WGS) entry which is preliminary data.</text>
</comment>
<proteinExistence type="predicted"/>
<evidence type="ECO:0000256" key="1">
    <source>
        <dbReference type="SAM" id="SignalP"/>
    </source>
</evidence>
<reference evidence="3" key="1">
    <citation type="submission" date="2023-03" db="EMBL/GenBank/DDBJ databases">
        <title>Massive genome expansion in bonnet fungi (Mycena s.s.) driven by repeated elements and novel gene families across ecological guilds.</title>
        <authorList>
            <consortium name="Lawrence Berkeley National Laboratory"/>
            <person name="Harder C.B."/>
            <person name="Miyauchi S."/>
            <person name="Viragh M."/>
            <person name="Kuo A."/>
            <person name="Thoen E."/>
            <person name="Andreopoulos B."/>
            <person name="Lu D."/>
            <person name="Skrede I."/>
            <person name="Drula E."/>
            <person name="Henrissat B."/>
            <person name="Morin E."/>
            <person name="Kohler A."/>
            <person name="Barry K."/>
            <person name="LaButti K."/>
            <person name="Morin E."/>
            <person name="Salamov A."/>
            <person name="Lipzen A."/>
            <person name="Mereny Z."/>
            <person name="Hegedus B."/>
            <person name="Baldrian P."/>
            <person name="Stursova M."/>
            <person name="Weitz H."/>
            <person name="Taylor A."/>
            <person name="Grigoriev I.V."/>
            <person name="Nagy L.G."/>
            <person name="Martin F."/>
            <person name="Kauserud H."/>
        </authorList>
    </citation>
    <scope>NUCLEOTIDE SEQUENCE</scope>
    <source>
        <strain evidence="3">CBHHK067</strain>
    </source>
</reference>